<dbReference type="PANTHER" id="PTHR10890:SF26">
    <property type="entry name" value="CYSTEINE--TRNA LIGASE 1, CYTOPLASMIC-RELATED"/>
    <property type="match status" value="1"/>
</dbReference>
<comment type="caution">
    <text evidence="8">The sequence shown here is derived from an EMBL/GenBank/DDBJ whole genome shotgun (WGS) entry which is preliminary data.</text>
</comment>
<evidence type="ECO:0000256" key="4">
    <source>
        <dbReference type="ARBA" id="ARBA00022741"/>
    </source>
</evidence>
<comment type="cofactor">
    <cofactor evidence="1">
        <name>Zn(2+)</name>
        <dbReference type="ChEBI" id="CHEBI:29105"/>
    </cofactor>
</comment>
<evidence type="ECO:0000313" key="9">
    <source>
        <dbReference type="Proteomes" id="UP000541444"/>
    </source>
</evidence>
<dbReference type="GO" id="GO:0006423">
    <property type="term" value="P:cysteinyl-tRNA aminoacylation"/>
    <property type="evidence" value="ECO:0007669"/>
    <property type="project" value="TreeGrafter"/>
</dbReference>
<dbReference type="SUPFAM" id="SSF47323">
    <property type="entry name" value="Anticodon-binding domain of a subclass of class I aminoacyl-tRNA synthetases"/>
    <property type="match status" value="1"/>
</dbReference>
<proteinExistence type="predicted"/>
<organism evidence="8 9">
    <name type="scientific">Kingdonia uniflora</name>
    <dbReference type="NCBI Taxonomy" id="39325"/>
    <lineage>
        <taxon>Eukaryota</taxon>
        <taxon>Viridiplantae</taxon>
        <taxon>Streptophyta</taxon>
        <taxon>Embryophyta</taxon>
        <taxon>Tracheophyta</taxon>
        <taxon>Spermatophyta</taxon>
        <taxon>Magnoliopsida</taxon>
        <taxon>Ranunculales</taxon>
        <taxon>Circaeasteraceae</taxon>
        <taxon>Kingdonia</taxon>
    </lineage>
</organism>
<accession>A0A7J7M5E4</accession>
<keyword evidence="2" id="KW-0436">Ligase</keyword>
<dbReference type="Proteomes" id="UP000541444">
    <property type="component" value="Unassembled WGS sequence"/>
</dbReference>
<dbReference type="GO" id="GO:0046872">
    <property type="term" value="F:metal ion binding"/>
    <property type="evidence" value="ECO:0007669"/>
    <property type="project" value="UniProtKB-KW"/>
</dbReference>
<dbReference type="InterPro" id="IPR009080">
    <property type="entry name" value="tRNAsynth_Ia_anticodon-bd"/>
</dbReference>
<protein>
    <recommendedName>
        <fullName evidence="7">tRNA synthetases class I catalytic domain-containing protein</fullName>
    </recommendedName>
</protein>
<keyword evidence="6" id="KW-0067">ATP-binding</keyword>
<gene>
    <name evidence="8" type="ORF">GIB67_002875</name>
</gene>
<evidence type="ECO:0000259" key="7">
    <source>
        <dbReference type="Pfam" id="PF01406"/>
    </source>
</evidence>
<evidence type="ECO:0000313" key="8">
    <source>
        <dbReference type="EMBL" id="KAF6150093.1"/>
    </source>
</evidence>
<keyword evidence="9" id="KW-1185">Reference proteome</keyword>
<dbReference type="OrthoDB" id="438179at2759"/>
<dbReference type="GO" id="GO:0005524">
    <property type="term" value="F:ATP binding"/>
    <property type="evidence" value="ECO:0007669"/>
    <property type="project" value="UniProtKB-KW"/>
</dbReference>
<keyword evidence="5" id="KW-0862">Zinc</keyword>
<dbReference type="Pfam" id="PF01406">
    <property type="entry name" value="tRNA-synt_1e"/>
    <property type="match status" value="2"/>
</dbReference>
<reference evidence="8 9" key="1">
    <citation type="journal article" date="2020" name="IScience">
        <title>Genome Sequencing of the Endangered Kingdonia uniflora (Circaeasteraceae, Ranunculales) Reveals Potential Mechanisms of Evolutionary Specialization.</title>
        <authorList>
            <person name="Sun Y."/>
            <person name="Deng T."/>
            <person name="Zhang A."/>
            <person name="Moore M.J."/>
            <person name="Landis J.B."/>
            <person name="Lin N."/>
            <person name="Zhang H."/>
            <person name="Zhang X."/>
            <person name="Huang J."/>
            <person name="Zhang X."/>
            <person name="Sun H."/>
            <person name="Wang H."/>
        </authorList>
    </citation>
    <scope>NUCLEOTIDE SEQUENCE [LARGE SCALE GENOMIC DNA]</scope>
    <source>
        <strain evidence="8">TB1705</strain>
        <tissue evidence="8">Leaf</tissue>
    </source>
</reference>
<dbReference type="PANTHER" id="PTHR10890">
    <property type="entry name" value="CYSTEINYL-TRNA SYNTHETASE"/>
    <property type="match status" value="1"/>
</dbReference>
<feature type="domain" description="tRNA synthetases class I catalytic" evidence="7">
    <location>
        <begin position="110"/>
        <end position="231"/>
    </location>
</feature>
<dbReference type="Gene3D" id="1.20.120.1910">
    <property type="entry name" value="Cysteine-tRNA ligase, C-terminal anti-codon recognition domain"/>
    <property type="match status" value="1"/>
</dbReference>
<dbReference type="GO" id="GO:0005737">
    <property type="term" value="C:cytoplasm"/>
    <property type="evidence" value="ECO:0007669"/>
    <property type="project" value="TreeGrafter"/>
</dbReference>
<keyword evidence="4" id="KW-0547">Nucleotide-binding</keyword>
<evidence type="ECO:0000256" key="6">
    <source>
        <dbReference type="ARBA" id="ARBA00022840"/>
    </source>
</evidence>
<evidence type="ECO:0000256" key="1">
    <source>
        <dbReference type="ARBA" id="ARBA00001947"/>
    </source>
</evidence>
<dbReference type="InterPro" id="IPR024909">
    <property type="entry name" value="Cys-tRNA/MSH_ligase"/>
</dbReference>
<dbReference type="SUPFAM" id="SSF52374">
    <property type="entry name" value="Nucleotidylyl transferase"/>
    <property type="match status" value="1"/>
</dbReference>
<evidence type="ECO:0000256" key="5">
    <source>
        <dbReference type="ARBA" id="ARBA00022833"/>
    </source>
</evidence>
<dbReference type="EMBL" id="JACGCM010001763">
    <property type="protein sequence ID" value="KAF6150093.1"/>
    <property type="molecule type" value="Genomic_DNA"/>
</dbReference>
<dbReference type="InterPro" id="IPR014729">
    <property type="entry name" value="Rossmann-like_a/b/a_fold"/>
</dbReference>
<evidence type="ECO:0000256" key="2">
    <source>
        <dbReference type="ARBA" id="ARBA00022598"/>
    </source>
</evidence>
<sequence length="425" mass="49059">MGNLVFKIYNTMTKQKEIFTPKDPENNKVCIYVCGVTSYDDSHVGHARASVIFNVLVQYLTHLGYEVIYVRNVTDIDDKIIDNGYAYEVEGDIYFSVNKISDYGRLSGQKVANPCEPSWDSPWSSGRPGWHIECSAMSALYLTSSFDIHGGGMELIFPHHENEIAQSSVVCSKAKVSYWMHNSHMIKDGKKMSKSLGNANMDYHPLVVRYFLMSAHYRSHMDYTKEQLEIASDSVYYIYQTLHDSEKVLSPYRRENVEEERSNFAKAQIASDVQNHVSKLHNDFECKMSDDLHTPEFLKSGLQDALRFINNTLDMVKKKKPQPSTFLSLDALESEIKELLKILGLLWPPSYLEILKSLKEKALKRANIKLEYVLQKIEERAEARKHRDYLKADEIRRNLSSKGIIFMEEREKTVWRPMRPSATPQ</sequence>
<dbReference type="AlphaFoldDB" id="A0A7J7M5E4"/>
<dbReference type="Gene3D" id="3.40.50.620">
    <property type="entry name" value="HUPs"/>
    <property type="match status" value="3"/>
</dbReference>
<dbReference type="CDD" id="cd00672">
    <property type="entry name" value="CysRS_core"/>
    <property type="match status" value="1"/>
</dbReference>
<feature type="domain" description="tRNA synthetases class I catalytic" evidence="7">
    <location>
        <begin position="25"/>
        <end position="82"/>
    </location>
</feature>
<dbReference type="InterPro" id="IPR032678">
    <property type="entry name" value="tRNA-synt_1_cat_dom"/>
</dbReference>
<name>A0A7J7M5E4_9MAGN</name>
<keyword evidence="3" id="KW-0479">Metal-binding</keyword>
<evidence type="ECO:0000256" key="3">
    <source>
        <dbReference type="ARBA" id="ARBA00022723"/>
    </source>
</evidence>
<dbReference type="GO" id="GO:0004817">
    <property type="term" value="F:cysteine-tRNA ligase activity"/>
    <property type="evidence" value="ECO:0007669"/>
    <property type="project" value="TreeGrafter"/>
</dbReference>